<evidence type="ECO:0000256" key="5">
    <source>
        <dbReference type="ARBA" id="ARBA00023136"/>
    </source>
</evidence>
<dbReference type="Proteomes" id="UP000294650">
    <property type="component" value="Unassembled WGS sequence"/>
</dbReference>
<reference evidence="8 9" key="1">
    <citation type="submission" date="2019-03" db="EMBL/GenBank/DDBJ databases">
        <title>Genomic Encyclopedia of Type Strains, Phase IV (KMG-IV): sequencing the most valuable type-strain genomes for metagenomic binning, comparative biology and taxonomic classification.</title>
        <authorList>
            <person name="Goeker M."/>
        </authorList>
    </citation>
    <scope>NUCLEOTIDE SEQUENCE [LARGE SCALE GENOMIC DNA]</scope>
    <source>
        <strain evidence="8 9">DSM 25894</strain>
    </source>
</reference>
<feature type="transmembrane region" description="Helical" evidence="6">
    <location>
        <begin position="12"/>
        <end position="38"/>
    </location>
</feature>
<dbReference type="AlphaFoldDB" id="A0A4R3N7S4"/>
<evidence type="ECO:0000256" key="3">
    <source>
        <dbReference type="ARBA" id="ARBA00022692"/>
    </source>
</evidence>
<keyword evidence="4 6" id="KW-1133">Transmembrane helix</keyword>
<keyword evidence="9" id="KW-1185">Reference proteome</keyword>
<keyword evidence="5 6" id="KW-0472">Membrane</keyword>
<sequence length="149" mass="17074">MPRKSRLKGMLQVAHFSVIGVMNALVDIGTLNLFLIVWPTTDKRMLLLYNTIAYSLAVTNSYIWNSRLTFREHAEFNTREKIYFVGQAIVSLLISNTVFIVGVSVLELWPISHWITNNIAKGLAMFLSSAASFFFMKYIVFFKLNDKRG</sequence>
<accession>A0A4R3N7S4</accession>
<evidence type="ECO:0000256" key="4">
    <source>
        <dbReference type="ARBA" id="ARBA00022989"/>
    </source>
</evidence>
<dbReference type="Pfam" id="PF04138">
    <property type="entry name" value="GtrA_DPMS_TM"/>
    <property type="match status" value="1"/>
</dbReference>
<dbReference type="InterPro" id="IPR007267">
    <property type="entry name" value="GtrA_DPMS_TM"/>
</dbReference>
<feature type="domain" description="GtrA/DPMS transmembrane" evidence="7">
    <location>
        <begin position="16"/>
        <end position="141"/>
    </location>
</feature>
<feature type="transmembrane region" description="Helical" evidence="6">
    <location>
        <begin position="118"/>
        <end position="140"/>
    </location>
</feature>
<dbReference type="PANTHER" id="PTHR38459">
    <property type="entry name" value="PROPHAGE BACTOPRENOL-LINKED GLUCOSE TRANSLOCASE HOMOLOG"/>
    <property type="match status" value="1"/>
</dbReference>
<name>A0A4R3N7S4_9BACI</name>
<proteinExistence type="inferred from homology"/>
<comment type="similarity">
    <text evidence="2">Belongs to the GtrA family.</text>
</comment>
<evidence type="ECO:0000259" key="7">
    <source>
        <dbReference type="Pfam" id="PF04138"/>
    </source>
</evidence>
<dbReference type="InterPro" id="IPR051401">
    <property type="entry name" value="GtrA_CellWall_Glycosyl"/>
</dbReference>
<dbReference type="OrthoDB" id="9812049at2"/>
<evidence type="ECO:0000313" key="9">
    <source>
        <dbReference type="Proteomes" id="UP000294650"/>
    </source>
</evidence>
<comment type="subcellular location">
    <subcellularLocation>
        <location evidence="1">Membrane</location>
        <topology evidence="1">Multi-pass membrane protein</topology>
    </subcellularLocation>
</comment>
<dbReference type="GO" id="GO:0000271">
    <property type="term" value="P:polysaccharide biosynthetic process"/>
    <property type="evidence" value="ECO:0007669"/>
    <property type="project" value="InterPro"/>
</dbReference>
<dbReference type="RefSeq" id="WP_132371334.1">
    <property type="nucleotide sequence ID" value="NZ_SMAN01000005.1"/>
</dbReference>
<keyword evidence="3 6" id="KW-0812">Transmembrane</keyword>
<evidence type="ECO:0000256" key="6">
    <source>
        <dbReference type="SAM" id="Phobius"/>
    </source>
</evidence>
<dbReference type="GO" id="GO:0005886">
    <property type="term" value="C:plasma membrane"/>
    <property type="evidence" value="ECO:0007669"/>
    <property type="project" value="TreeGrafter"/>
</dbReference>
<evidence type="ECO:0000256" key="1">
    <source>
        <dbReference type="ARBA" id="ARBA00004141"/>
    </source>
</evidence>
<dbReference type="EMBL" id="SMAN01000005">
    <property type="protein sequence ID" value="TCT24607.1"/>
    <property type="molecule type" value="Genomic_DNA"/>
</dbReference>
<protein>
    <submittedName>
        <fullName evidence="8">Putative flippase GtrA</fullName>
    </submittedName>
</protein>
<evidence type="ECO:0000313" key="8">
    <source>
        <dbReference type="EMBL" id="TCT24607.1"/>
    </source>
</evidence>
<feature type="transmembrane region" description="Helical" evidence="6">
    <location>
        <begin position="84"/>
        <end position="106"/>
    </location>
</feature>
<gene>
    <name evidence="8" type="ORF">EDD68_10561</name>
</gene>
<evidence type="ECO:0000256" key="2">
    <source>
        <dbReference type="ARBA" id="ARBA00009399"/>
    </source>
</evidence>
<comment type="caution">
    <text evidence="8">The sequence shown here is derived from an EMBL/GenBank/DDBJ whole genome shotgun (WGS) entry which is preliminary data.</text>
</comment>
<organism evidence="8 9">
    <name type="scientific">Melghiribacillus thermohalophilus</name>
    <dbReference type="NCBI Taxonomy" id="1324956"/>
    <lineage>
        <taxon>Bacteria</taxon>
        <taxon>Bacillati</taxon>
        <taxon>Bacillota</taxon>
        <taxon>Bacilli</taxon>
        <taxon>Bacillales</taxon>
        <taxon>Bacillaceae</taxon>
        <taxon>Melghiribacillus</taxon>
    </lineage>
</organism>
<dbReference type="PANTHER" id="PTHR38459:SF1">
    <property type="entry name" value="PROPHAGE BACTOPRENOL-LINKED GLUCOSE TRANSLOCASE HOMOLOG"/>
    <property type="match status" value="1"/>
</dbReference>
<feature type="transmembrane region" description="Helical" evidence="6">
    <location>
        <begin position="44"/>
        <end position="63"/>
    </location>
</feature>